<evidence type="ECO:0000256" key="4">
    <source>
        <dbReference type="ARBA" id="ARBA00023136"/>
    </source>
</evidence>
<protein>
    <recommendedName>
        <fullName evidence="8">Energy-coupling factor transporter transmembrane protein EcfT</fullName>
    </recommendedName>
</protein>
<evidence type="ECO:0000256" key="5">
    <source>
        <dbReference type="SAM" id="Phobius"/>
    </source>
</evidence>
<evidence type="ECO:0000313" key="7">
    <source>
        <dbReference type="Proteomes" id="UP000070409"/>
    </source>
</evidence>
<organism evidence="6 7">
    <name type="scientific">Tsukamurella pseudospumae</name>
    <dbReference type="NCBI Taxonomy" id="239498"/>
    <lineage>
        <taxon>Bacteria</taxon>
        <taxon>Bacillati</taxon>
        <taxon>Actinomycetota</taxon>
        <taxon>Actinomycetes</taxon>
        <taxon>Mycobacteriales</taxon>
        <taxon>Tsukamurellaceae</taxon>
        <taxon>Tsukamurella</taxon>
    </lineage>
</organism>
<feature type="transmembrane region" description="Helical" evidence="5">
    <location>
        <begin position="12"/>
        <end position="34"/>
    </location>
</feature>
<comment type="subcellular location">
    <subcellularLocation>
        <location evidence="1">Membrane</location>
        <topology evidence="1">Multi-pass membrane protein</topology>
    </subcellularLocation>
</comment>
<dbReference type="RefSeq" id="WP_068744817.1">
    <property type="nucleotide sequence ID" value="NZ_LSRE01000011.1"/>
</dbReference>
<reference evidence="6 7" key="1">
    <citation type="submission" date="2016-02" db="EMBL/GenBank/DDBJ databases">
        <authorList>
            <person name="Teng J.L."/>
            <person name="Tang Y."/>
            <person name="Huang Y."/>
            <person name="Guo F."/>
            <person name="Wei W."/>
            <person name="Chen J.H."/>
            <person name="Wong S.Y."/>
            <person name="Lau S.K."/>
            <person name="Woo P.C."/>
        </authorList>
    </citation>
    <scope>NUCLEOTIDE SEQUENCE [LARGE SCALE GENOMIC DNA]</scope>
    <source>
        <strain evidence="6 7">JCM 13375</strain>
    </source>
</reference>
<accession>A0A137ZLC5</accession>
<dbReference type="Proteomes" id="UP000070409">
    <property type="component" value="Unassembled WGS sequence"/>
</dbReference>
<dbReference type="CDD" id="cd16914">
    <property type="entry name" value="EcfT"/>
    <property type="match status" value="1"/>
</dbReference>
<evidence type="ECO:0000256" key="3">
    <source>
        <dbReference type="ARBA" id="ARBA00022989"/>
    </source>
</evidence>
<evidence type="ECO:0008006" key="8">
    <source>
        <dbReference type="Google" id="ProtNLM"/>
    </source>
</evidence>
<dbReference type="Pfam" id="PF02361">
    <property type="entry name" value="CbiQ"/>
    <property type="match status" value="1"/>
</dbReference>
<dbReference type="InterPro" id="IPR003339">
    <property type="entry name" value="ABC/ECF_trnsptr_transmembrane"/>
</dbReference>
<evidence type="ECO:0000256" key="2">
    <source>
        <dbReference type="ARBA" id="ARBA00022692"/>
    </source>
</evidence>
<keyword evidence="4 5" id="KW-0472">Membrane</keyword>
<sequence>MIGRYLPRDSPLHRTPAAAKLVAMLVLVTFLAILPRPLPLAAAAVMVAALFPVARLRPVHLWRALRPALLFAVVLTVFYLLSQGLSDGARAAIGPVGQLVVGVLAGNLLVFTTRASDLAALAGRVLGWRVELLVALTIRSIPTVIAVVRQTREAAWARGQRASLVRVLPTVLVRLIRDADLLGEALAARGI</sequence>
<name>A0A137ZLC5_9ACTN</name>
<feature type="transmembrane region" description="Helical" evidence="5">
    <location>
        <begin position="68"/>
        <end position="86"/>
    </location>
</feature>
<gene>
    <name evidence="6" type="ORF">AXK61_18880</name>
</gene>
<dbReference type="EMBL" id="LSRE01000011">
    <property type="protein sequence ID" value="KXO99001.1"/>
    <property type="molecule type" value="Genomic_DNA"/>
</dbReference>
<evidence type="ECO:0000313" key="6">
    <source>
        <dbReference type="EMBL" id="KXO99001.1"/>
    </source>
</evidence>
<feature type="transmembrane region" description="Helical" evidence="5">
    <location>
        <begin position="92"/>
        <end position="111"/>
    </location>
</feature>
<keyword evidence="7" id="KW-1185">Reference proteome</keyword>
<evidence type="ECO:0000256" key="1">
    <source>
        <dbReference type="ARBA" id="ARBA00004141"/>
    </source>
</evidence>
<proteinExistence type="predicted"/>
<keyword evidence="3 5" id="KW-1133">Transmembrane helix</keyword>
<keyword evidence="2 5" id="KW-0812">Transmembrane</keyword>
<comment type="caution">
    <text evidence="6">The sequence shown here is derived from an EMBL/GenBank/DDBJ whole genome shotgun (WGS) entry which is preliminary data.</text>
</comment>